<keyword evidence="1" id="KW-1133">Transmembrane helix</keyword>
<evidence type="ECO:0000313" key="2">
    <source>
        <dbReference type="EMBL" id="KAK4184278.1"/>
    </source>
</evidence>
<dbReference type="Pfam" id="PF11374">
    <property type="entry name" value="DUF3176"/>
    <property type="match status" value="1"/>
</dbReference>
<keyword evidence="1" id="KW-0812">Transmembrane</keyword>
<dbReference type="EMBL" id="MU864496">
    <property type="protein sequence ID" value="KAK4184278.1"/>
    <property type="molecule type" value="Genomic_DNA"/>
</dbReference>
<protein>
    <submittedName>
        <fullName evidence="2">Uncharacterized protein</fullName>
    </submittedName>
</protein>
<sequence length="305" mass="34378">MGSLQKPLPMTLQTSSPGPKIKWRRATFRRRFEHWLSVLDNGWTWEFTYKGRTFPTVPGGITLNTIISILATVSKSRLIFTVSAVLGQLKWDWYEKRTDTLNHFETFDEASRGPLGATRLLLGRRAFLSIASVGALTTILALAMGPFVQQVVGYSEKGSFVDSDDVWTQKMTKPSYMSYGDSDLDYVAALNGAFWNDIRLYDRRPHCPSGNCHIDIFATLEFCVFSGIVEDVSSMQWDCEAGFDKAVFEALHKEWIRTGDSKPIVKNCSIFFGPVSLIPFKAALNSQSMRIRNGGYGRQSISLRR</sequence>
<evidence type="ECO:0000256" key="1">
    <source>
        <dbReference type="SAM" id="Phobius"/>
    </source>
</evidence>
<dbReference type="Proteomes" id="UP001302126">
    <property type="component" value="Unassembled WGS sequence"/>
</dbReference>
<keyword evidence="1" id="KW-0472">Membrane</keyword>
<organism evidence="2 3">
    <name type="scientific">Podospora australis</name>
    <dbReference type="NCBI Taxonomy" id="1536484"/>
    <lineage>
        <taxon>Eukaryota</taxon>
        <taxon>Fungi</taxon>
        <taxon>Dikarya</taxon>
        <taxon>Ascomycota</taxon>
        <taxon>Pezizomycotina</taxon>
        <taxon>Sordariomycetes</taxon>
        <taxon>Sordariomycetidae</taxon>
        <taxon>Sordariales</taxon>
        <taxon>Podosporaceae</taxon>
        <taxon>Podospora</taxon>
    </lineage>
</organism>
<accession>A0AAN6WLE5</accession>
<reference evidence="2" key="2">
    <citation type="submission" date="2023-05" db="EMBL/GenBank/DDBJ databases">
        <authorList>
            <consortium name="Lawrence Berkeley National Laboratory"/>
            <person name="Steindorff A."/>
            <person name="Hensen N."/>
            <person name="Bonometti L."/>
            <person name="Westerberg I."/>
            <person name="Brannstrom I.O."/>
            <person name="Guillou S."/>
            <person name="Cros-Aarteil S."/>
            <person name="Calhoun S."/>
            <person name="Haridas S."/>
            <person name="Kuo A."/>
            <person name="Mondo S."/>
            <person name="Pangilinan J."/>
            <person name="Riley R."/>
            <person name="Labutti K."/>
            <person name="Andreopoulos B."/>
            <person name="Lipzen A."/>
            <person name="Chen C."/>
            <person name="Yanf M."/>
            <person name="Daum C."/>
            <person name="Ng V."/>
            <person name="Clum A."/>
            <person name="Ohm R."/>
            <person name="Martin F."/>
            <person name="Silar P."/>
            <person name="Natvig D."/>
            <person name="Lalanne C."/>
            <person name="Gautier V."/>
            <person name="Ament-Velasquez S.L."/>
            <person name="Kruys A."/>
            <person name="Hutchinson M.I."/>
            <person name="Powell A.J."/>
            <person name="Barry K."/>
            <person name="Miller A.N."/>
            <person name="Grigoriev I.V."/>
            <person name="Debuchy R."/>
            <person name="Gladieux P."/>
            <person name="Thoren M.H."/>
            <person name="Johannesson H."/>
        </authorList>
    </citation>
    <scope>NUCLEOTIDE SEQUENCE</scope>
    <source>
        <strain evidence="2">PSN309</strain>
    </source>
</reference>
<dbReference type="AlphaFoldDB" id="A0AAN6WLE5"/>
<keyword evidence="3" id="KW-1185">Reference proteome</keyword>
<dbReference type="PANTHER" id="PTHR35394">
    <property type="entry name" value="DUF3176 DOMAIN-CONTAINING PROTEIN"/>
    <property type="match status" value="1"/>
</dbReference>
<proteinExistence type="predicted"/>
<dbReference type="InterPro" id="IPR021514">
    <property type="entry name" value="DUF3176"/>
</dbReference>
<reference evidence="2" key="1">
    <citation type="journal article" date="2023" name="Mol. Phylogenet. Evol.">
        <title>Genome-scale phylogeny and comparative genomics of the fungal order Sordariales.</title>
        <authorList>
            <person name="Hensen N."/>
            <person name="Bonometti L."/>
            <person name="Westerberg I."/>
            <person name="Brannstrom I.O."/>
            <person name="Guillou S."/>
            <person name="Cros-Aarteil S."/>
            <person name="Calhoun S."/>
            <person name="Haridas S."/>
            <person name="Kuo A."/>
            <person name="Mondo S."/>
            <person name="Pangilinan J."/>
            <person name="Riley R."/>
            <person name="LaButti K."/>
            <person name="Andreopoulos B."/>
            <person name="Lipzen A."/>
            <person name="Chen C."/>
            <person name="Yan M."/>
            <person name="Daum C."/>
            <person name="Ng V."/>
            <person name="Clum A."/>
            <person name="Steindorff A."/>
            <person name="Ohm R.A."/>
            <person name="Martin F."/>
            <person name="Silar P."/>
            <person name="Natvig D.O."/>
            <person name="Lalanne C."/>
            <person name="Gautier V."/>
            <person name="Ament-Velasquez S.L."/>
            <person name="Kruys A."/>
            <person name="Hutchinson M.I."/>
            <person name="Powell A.J."/>
            <person name="Barry K."/>
            <person name="Miller A.N."/>
            <person name="Grigoriev I.V."/>
            <person name="Debuchy R."/>
            <person name="Gladieux P."/>
            <person name="Hiltunen Thoren M."/>
            <person name="Johannesson H."/>
        </authorList>
    </citation>
    <scope>NUCLEOTIDE SEQUENCE</scope>
    <source>
        <strain evidence="2">PSN309</strain>
    </source>
</reference>
<comment type="caution">
    <text evidence="2">The sequence shown here is derived from an EMBL/GenBank/DDBJ whole genome shotgun (WGS) entry which is preliminary data.</text>
</comment>
<feature type="transmembrane region" description="Helical" evidence="1">
    <location>
        <begin position="126"/>
        <end position="148"/>
    </location>
</feature>
<gene>
    <name evidence="2" type="ORF">QBC35DRAFT_466591</name>
</gene>
<dbReference type="PANTHER" id="PTHR35394:SF5">
    <property type="entry name" value="DUF3176 DOMAIN-CONTAINING PROTEIN"/>
    <property type="match status" value="1"/>
</dbReference>
<evidence type="ECO:0000313" key="3">
    <source>
        <dbReference type="Proteomes" id="UP001302126"/>
    </source>
</evidence>
<name>A0AAN6WLE5_9PEZI</name>